<reference evidence="1" key="1">
    <citation type="journal article" date="2020" name="Stud. Mycol.">
        <title>101 Dothideomycetes genomes: a test case for predicting lifestyles and emergence of pathogens.</title>
        <authorList>
            <person name="Haridas S."/>
            <person name="Albert R."/>
            <person name="Binder M."/>
            <person name="Bloem J."/>
            <person name="Labutti K."/>
            <person name="Salamov A."/>
            <person name="Andreopoulos B."/>
            <person name="Baker S."/>
            <person name="Barry K."/>
            <person name="Bills G."/>
            <person name="Bluhm B."/>
            <person name="Cannon C."/>
            <person name="Castanera R."/>
            <person name="Culley D."/>
            <person name="Daum C."/>
            <person name="Ezra D."/>
            <person name="Gonzalez J."/>
            <person name="Henrissat B."/>
            <person name="Kuo A."/>
            <person name="Liang C."/>
            <person name="Lipzen A."/>
            <person name="Lutzoni F."/>
            <person name="Magnuson J."/>
            <person name="Mondo S."/>
            <person name="Nolan M."/>
            <person name="Ohm R."/>
            <person name="Pangilinan J."/>
            <person name="Park H.-J."/>
            <person name="Ramirez L."/>
            <person name="Alfaro M."/>
            <person name="Sun H."/>
            <person name="Tritt A."/>
            <person name="Yoshinaga Y."/>
            <person name="Zwiers L.-H."/>
            <person name="Turgeon B."/>
            <person name="Goodwin S."/>
            <person name="Spatafora J."/>
            <person name="Crous P."/>
            <person name="Grigoriev I."/>
        </authorList>
    </citation>
    <scope>NUCLEOTIDE SEQUENCE</scope>
    <source>
        <strain evidence="1">CBS 113389</strain>
    </source>
</reference>
<keyword evidence="2" id="KW-1185">Reference proteome</keyword>
<evidence type="ECO:0000313" key="2">
    <source>
        <dbReference type="Proteomes" id="UP000799767"/>
    </source>
</evidence>
<dbReference type="EMBL" id="MU001633">
    <property type="protein sequence ID" value="KAF2485752.1"/>
    <property type="molecule type" value="Genomic_DNA"/>
</dbReference>
<gene>
    <name evidence="1" type="ORF">BDY17DRAFT_294177</name>
</gene>
<dbReference type="AlphaFoldDB" id="A0A6A6Q0E7"/>
<dbReference type="RefSeq" id="XP_033592321.1">
    <property type="nucleotide sequence ID" value="XM_033733100.1"/>
</dbReference>
<protein>
    <submittedName>
        <fullName evidence="1">Uncharacterized protein</fullName>
    </submittedName>
</protein>
<proteinExistence type="predicted"/>
<dbReference type="GeneID" id="54474102"/>
<evidence type="ECO:0000313" key="1">
    <source>
        <dbReference type="EMBL" id="KAF2485752.1"/>
    </source>
</evidence>
<organism evidence="1 2">
    <name type="scientific">Neohortaea acidophila</name>
    <dbReference type="NCBI Taxonomy" id="245834"/>
    <lineage>
        <taxon>Eukaryota</taxon>
        <taxon>Fungi</taxon>
        <taxon>Dikarya</taxon>
        <taxon>Ascomycota</taxon>
        <taxon>Pezizomycotina</taxon>
        <taxon>Dothideomycetes</taxon>
        <taxon>Dothideomycetidae</taxon>
        <taxon>Mycosphaerellales</taxon>
        <taxon>Teratosphaeriaceae</taxon>
        <taxon>Neohortaea</taxon>
    </lineage>
</organism>
<accession>A0A6A6Q0E7</accession>
<dbReference type="Proteomes" id="UP000799767">
    <property type="component" value="Unassembled WGS sequence"/>
</dbReference>
<sequence length="233" mass="25058">MLGREGGDACCAGNGKRLEWARGQRISNPMQYEPCRVSCVPPRSAQPSRQPSAVEGAGLEASNATALASFPTPAANRHDHEPHHQLIAKNLIVSYITASTSDVPLLDQCLGIPEGRTKAGPSGRHEFLHFQRRAASCTATATSSCAIDRDPQSPGQISVAPRPPYRPCRHHTCTTSPFPSPPPLLLNFRSSSISAAPSPSRKAGRPSSASWYARNLNLSPLPRSPHPPHLMVW</sequence>
<name>A0A6A6Q0E7_9PEZI</name>